<dbReference type="PANTHER" id="PTHR46371">
    <property type="entry name" value="OS04G0464100 PROTEIN"/>
    <property type="match status" value="1"/>
</dbReference>
<gene>
    <name evidence="3" type="ORF">H5410_038650</name>
</gene>
<name>A0A9J5YB99_SOLCO</name>
<comment type="subcellular location">
    <subcellularLocation>
        <location evidence="1">Membrane</location>
        <topology evidence="1">Peripheral membrane protein</topology>
    </subcellularLocation>
</comment>
<dbReference type="Proteomes" id="UP000824120">
    <property type="component" value="Chromosome 7"/>
</dbReference>
<accession>A0A9J5YB99</accession>
<evidence type="ECO:0000313" key="3">
    <source>
        <dbReference type="EMBL" id="KAG5597418.1"/>
    </source>
</evidence>
<organism evidence="3 4">
    <name type="scientific">Solanum commersonii</name>
    <name type="common">Commerson's wild potato</name>
    <name type="synonym">Commerson's nightshade</name>
    <dbReference type="NCBI Taxonomy" id="4109"/>
    <lineage>
        <taxon>Eukaryota</taxon>
        <taxon>Viridiplantae</taxon>
        <taxon>Streptophyta</taxon>
        <taxon>Embryophyta</taxon>
        <taxon>Tracheophyta</taxon>
        <taxon>Spermatophyta</taxon>
        <taxon>Magnoliopsida</taxon>
        <taxon>eudicotyledons</taxon>
        <taxon>Gunneridae</taxon>
        <taxon>Pentapetalae</taxon>
        <taxon>asterids</taxon>
        <taxon>lamiids</taxon>
        <taxon>Solanales</taxon>
        <taxon>Solanaceae</taxon>
        <taxon>Solanoideae</taxon>
        <taxon>Solaneae</taxon>
        <taxon>Solanum</taxon>
    </lineage>
</organism>
<dbReference type="GO" id="GO:0009626">
    <property type="term" value="P:plant-type hypersensitive response"/>
    <property type="evidence" value="ECO:0007669"/>
    <property type="project" value="UniProtKB-KW"/>
</dbReference>
<proteinExistence type="predicted"/>
<evidence type="ECO:0000313" key="4">
    <source>
        <dbReference type="Proteomes" id="UP000824120"/>
    </source>
</evidence>
<dbReference type="AlphaFoldDB" id="A0A9J5YB99"/>
<evidence type="ECO:0000256" key="1">
    <source>
        <dbReference type="ARBA" id="ARBA00004170"/>
    </source>
</evidence>
<evidence type="ECO:0000259" key="2">
    <source>
        <dbReference type="PROSITE" id="PS50846"/>
    </source>
</evidence>
<reference evidence="3 4" key="1">
    <citation type="submission" date="2020-09" db="EMBL/GenBank/DDBJ databases">
        <title>De no assembly of potato wild relative species, Solanum commersonii.</title>
        <authorList>
            <person name="Cho K."/>
        </authorList>
    </citation>
    <scope>NUCLEOTIDE SEQUENCE [LARGE SCALE GENOMIC DNA]</scope>
    <source>
        <strain evidence="3">LZ3.2</strain>
        <tissue evidence="3">Leaf</tissue>
    </source>
</reference>
<protein>
    <recommendedName>
        <fullName evidence="2">HMA domain-containing protein</fullName>
    </recommendedName>
</protein>
<dbReference type="InterPro" id="IPR044296">
    <property type="entry name" value="HIPP46"/>
</dbReference>
<dbReference type="GO" id="GO:0046872">
    <property type="term" value="F:metal ion binding"/>
    <property type="evidence" value="ECO:0007669"/>
    <property type="project" value="InterPro"/>
</dbReference>
<feature type="domain" description="HMA" evidence="2">
    <location>
        <begin position="2"/>
        <end position="72"/>
    </location>
</feature>
<dbReference type="InterPro" id="IPR006121">
    <property type="entry name" value="HMA_dom"/>
</dbReference>
<dbReference type="EMBL" id="JACXVP010000007">
    <property type="protein sequence ID" value="KAG5597418.1"/>
    <property type="molecule type" value="Genomic_DNA"/>
</dbReference>
<dbReference type="OrthoDB" id="692882at2759"/>
<sequence>MKQKVVIRLSLNGNDQKCRTKAFKIAVSQSGVESAAITGDGKNQLEVVGEVDAATLTTLLRKNLGQADLVSVGPASGDKKPAAAAPAPAPATATAAAAVVQSQPGLYGYAYPSYQYPVYHQKVVIRLSLNGNDRKYRTKAFKVAASQSGVESAAITGDGKNQLEVVGEVDAAALTSLLRKNLGQADLVSVGPAAGGPAAAAPAVTVAAAAMVQSQPGSYYYAYPSYQYPVYQVTDSYGESNCSIMLRK</sequence>
<dbReference type="PROSITE" id="PS50846">
    <property type="entry name" value="HMA_2"/>
    <property type="match status" value="1"/>
</dbReference>
<keyword evidence="4" id="KW-1185">Reference proteome</keyword>
<comment type="caution">
    <text evidence="3">The sequence shown here is derived from an EMBL/GenBank/DDBJ whole genome shotgun (WGS) entry which is preliminary data.</text>
</comment>
<dbReference type="Gene3D" id="3.30.70.100">
    <property type="match status" value="2"/>
</dbReference>
<dbReference type="GO" id="GO:0016020">
    <property type="term" value="C:membrane"/>
    <property type="evidence" value="ECO:0007669"/>
    <property type="project" value="UniProtKB-SubCell"/>
</dbReference>